<dbReference type="GO" id="GO:0032267">
    <property type="term" value="F:tRNA(Ile)-lysidine synthase activity"/>
    <property type="evidence" value="ECO:0007669"/>
    <property type="project" value="UniProtKB-EC"/>
</dbReference>
<organism evidence="10 11">
    <name type="scientific">Blautia hydrogenotrophica (strain DSM 10507 / JCM 14656 / S5a33)</name>
    <name type="common">Ruminococcus hydrogenotrophicus</name>
    <dbReference type="NCBI Taxonomy" id="476272"/>
    <lineage>
        <taxon>Bacteria</taxon>
        <taxon>Bacillati</taxon>
        <taxon>Bacillota</taxon>
        <taxon>Clostridia</taxon>
        <taxon>Lachnospirales</taxon>
        <taxon>Lachnospiraceae</taxon>
        <taxon>Blautia</taxon>
    </lineage>
</organism>
<protein>
    <recommendedName>
        <fullName evidence="8">tRNA(Ile)-lysidine synthase</fullName>
        <ecNumber evidence="8">6.3.4.19</ecNumber>
    </recommendedName>
    <alternativeName>
        <fullName evidence="8">tRNA(Ile)-2-lysyl-cytidine synthase</fullName>
    </alternativeName>
    <alternativeName>
        <fullName evidence="8">tRNA(Ile)-lysidine synthetase</fullName>
    </alternativeName>
</protein>
<dbReference type="RefSeq" id="WP_005949087.1">
    <property type="nucleotide sequence ID" value="NZ_CP136423.1"/>
</dbReference>
<dbReference type="HAMAP" id="MF_01161">
    <property type="entry name" value="tRNA_Ile_lys_synt"/>
    <property type="match status" value="1"/>
</dbReference>
<name>C0CMH3_BLAHS</name>
<keyword evidence="6 8" id="KW-0067">ATP-binding</keyword>
<dbReference type="Pfam" id="PF01171">
    <property type="entry name" value="ATP_bind_3"/>
    <property type="match status" value="1"/>
</dbReference>
<dbReference type="NCBIfam" id="TIGR02432">
    <property type="entry name" value="lysidine_TilS_N"/>
    <property type="match status" value="1"/>
</dbReference>
<dbReference type="HOGENOM" id="CLU_018869_0_1_9"/>
<dbReference type="InterPro" id="IPR012094">
    <property type="entry name" value="tRNA_Ile_lys_synt"/>
</dbReference>
<dbReference type="Proteomes" id="UP000003100">
    <property type="component" value="Unassembled WGS sequence"/>
</dbReference>
<comment type="subcellular location">
    <subcellularLocation>
        <location evidence="1 8">Cytoplasm</location>
    </subcellularLocation>
</comment>
<evidence type="ECO:0000256" key="3">
    <source>
        <dbReference type="ARBA" id="ARBA00022598"/>
    </source>
</evidence>
<dbReference type="Pfam" id="PF11734">
    <property type="entry name" value="TilS_C"/>
    <property type="match status" value="1"/>
</dbReference>
<feature type="domain" description="Lysidine-tRNA(Ile) synthetase C-terminal" evidence="9">
    <location>
        <begin position="387"/>
        <end position="459"/>
    </location>
</feature>
<evidence type="ECO:0000256" key="7">
    <source>
        <dbReference type="ARBA" id="ARBA00048539"/>
    </source>
</evidence>
<dbReference type="PATRIC" id="fig|476272.21.peg.1487"/>
<dbReference type="EMBL" id="ACBZ01000108">
    <property type="protein sequence ID" value="EEG49025.1"/>
    <property type="molecule type" value="Genomic_DNA"/>
</dbReference>
<dbReference type="CDD" id="cd01992">
    <property type="entry name" value="TilS_N"/>
    <property type="match status" value="1"/>
</dbReference>
<dbReference type="SUPFAM" id="SSF52402">
    <property type="entry name" value="Adenine nucleotide alpha hydrolases-like"/>
    <property type="match status" value="1"/>
</dbReference>
<keyword evidence="2 8" id="KW-0963">Cytoplasm</keyword>
<dbReference type="GO" id="GO:0006400">
    <property type="term" value="P:tRNA modification"/>
    <property type="evidence" value="ECO:0007669"/>
    <property type="project" value="UniProtKB-UniRule"/>
</dbReference>
<dbReference type="SMART" id="SM00977">
    <property type="entry name" value="TilS_C"/>
    <property type="match status" value="1"/>
</dbReference>
<evidence type="ECO:0000256" key="2">
    <source>
        <dbReference type="ARBA" id="ARBA00022490"/>
    </source>
</evidence>
<dbReference type="EC" id="6.3.4.19" evidence="8"/>
<dbReference type="InterPro" id="IPR014729">
    <property type="entry name" value="Rossmann-like_a/b/a_fold"/>
</dbReference>
<evidence type="ECO:0000256" key="6">
    <source>
        <dbReference type="ARBA" id="ARBA00022840"/>
    </source>
</evidence>
<keyword evidence="4 8" id="KW-0819">tRNA processing</keyword>
<comment type="similarity">
    <text evidence="8">Belongs to the tRNA(Ile)-lysidine synthase family.</text>
</comment>
<evidence type="ECO:0000256" key="1">
    <source>
        <dbReference type="ARBA" id="ARBA00004496"/>
    </source>
</evidence>
<dbReference type="GO" id="GO:0005737">
    <property type="term" value="C:cytoplasm"/>
    <property type="evidence" value="ECO:0007669"/>
    <property type="project" value="UniProtKB-SubCell"/>
</dbReference>
<dbReference type="PANTHER" id="PTHR43033">
    <property type="entry name" value="TRNA(ILE)-LYSIDINE SYNTHASE-RELATED"/>
    <property type="match status" value="1"/>
</dbReference>
<comment type="catalytic activity">
    <reaction evidence="7 8">
        <text>cytidine(34) in tRNA(Ile2) + L-lysine + ATP = lysidine(34) in tRNA(Ile2) + AMP + diphosphate + H(+)</text>
        <dbReference type="Rhea" id="RHEA:43744"/>
        <dbReference type="Rhea" id="RHEA-COMP:10625"/>
        <dbReference type="Rhea" id="RHEA-COMP:10670"/>
        <dbReference type="ChEBI" id="CHEBI:15378"/>
        <dbReference type="ChEBI" id="CHEBI:30616"/>
        <dbReference type="ChEBI" id="CHEBI:32551"/>
        <dbReference type="ChEBI" id="CHEBI:33019"/>
        <dbReference type="ChEBI" id="CHEBI:82748"/>
        <dbReference type="ChEBI" id="CHEBI:83665"/>
        <dbReference type="ChEBI" id="CHEBI:456215"/>
        <dbReference type="EC" id="6.3.4.19"/>
    </reaction>
</comment>
<dbReference type="SUPFAM" id="SSF56037">
    <property type="entry name" value="PheT/TilS domain"/>
    <property type="match status" value="1"/>
</dbReference>
<dbReference type="GO" id="GO:0005524">
    <property type="term" value="F:ATP binding"/>
    <property type="evidence" value="ECO:0007669"/>
    <property type="project" value="UniProtKB-UniRule"/>
</dbReference>
<evidence type="ECO:0000313" key="10">
    <source>
        <dbReference type="EMBL" id="EEG49025.1"/>
    </source>
</evidence>
<dbReference type="InterPro" id="IPR011063">
    <property type="entry name" value="TilS/TtcA_N"/>
</dbReference>
<keyword evidence="3 8" id="KW-0436">Ligase</keyword>
<reference evidence="10 11" key="2">
    <citation type="submission" date="2009-02" db="EMBL/GenBank/DDBJ databases">
        <title>Draft genome sequence of Blautia hydrogenotrophica DSM 10507 (Ruminococcus hydrogenotrophicus DSM 10507).</title>
        <authorList>
            <person name="Sudarsanam P."/>
            <person name="Ley R."/>
            <person name="Guruge J."/>
            <person name="Turnbaugh P.J."/>
            <person name="Mahowald M."/>
            <person name="Liep D."/>
            <person name="Gordon J."/>
        </authorList>
    </citation>
    <scope>NUCLEOTIDE SEQUENCE [LARGE SCALE GENOMIC DNA]</scope>
    <source>
        <strain evidence="11">DSM 10507 / JCM 14656 / S5a33</strain>
    </source>
</reference>
<dbReference type="NCBIfam" id="TIGR02433">
    <property type="entry name" value="lysidine_TilS_C"/>
    <property type="match status" value="1"/>
</dbReference>
<dbReference type="InterPro" id="IPR012796">
    <property type="entry name" value="Lysidine-tRNA-synth_C"/>
</dbReference>
<dbReference type="PANTHER" id="PTHR43033:SF1">
    <property type="entry name" value="TRNA(ILE)-LYSIDINE SYNTHASE-RELATED"/>
    <property type="match status" value="1"/>
</dbReference>
<sequence length="468" mass="54328">MEKVGEKMEEKVWQFIQKHHMLEAGDRIVAGISGGGDSMALLFLLLKFRERCGYEVCAVHVNHGIRGDEAFRDETLVTKYCADRNVDCEVFHCSVPEAVKKYGWSEEEAGRILRRQAYEQVLRQWKGNKVALAHHQNDQAETMLHNLSRGCGLRGIRGMLPVQNGMIRPFLCIERREIDHYLKEKKIPYRTDSTNFSDQYIRNRIRKHVVEYLERNVNSKTVSHMAWTAGIAAQAEEYLCGQGERILAQYGELLPGEIRISDDCLGEPSILRMYGFLQALEKVSGYRKDLSGEHLEQISRLFQKETGKQVSLPGGTTAVRVYGGIIIRKTVKEKVETRKKMWTLPVPGRIQCGKAFWETRIFSYESQKIPEKAYTKWFDYDRIKKTLQIRNRRPGDRIMVTAQGGRKKLKDYFIDEKIPREQRDELILLAEEEEVLWIVGKRISEAYKITEFTKRVLEVKYQGGREVE</sequence>
<feature type="binding site" evidence="8">
    <location>
        <begin position="33"/>
        <end position="38"/>
    </location>
    <ligand>
        <name>ATP</name>
        <dbReference type="ChEBI" id="CHEBI:30616"/>
    </ligand>
</feature>
<dbReference type="InterPro" id="IPR012795">
    <property type="entry name" value="tRNA_Ile_lys_synt_N"/>
</dbReference>
<dbReference type="eggNOG" id="COG0037">
    <property type="taxonomic scope" value="Bacteria"/>
</dbReference>
<dbReference type="AlphaFoldDB" id="C0CMH3"/>
<reference evidence="10 11" key="1">
    <citation type="submission" date="2009-01" db="EMBL/GenBank/DDBJ databases">
        <authorList>
            <person name="Fulton L."/>
            <person name="Clifton S."/>
            <person name="Fulton B."/>
            <person name="Xu J."/>
            <person name="Minx P."/>
            <person name="Pepin K.H."/>
            <person name="Johnson M."/>
            <person name="Bhonagiri V."/>
            <person name="Nash W.E."/>
            <person name="Mardis E.R."/>
            <person name="Wilson R.K."/>
        </authorList>
    </citation>
    <scope>NUCLEOTIDE SEQUENCE [LARGE SCALE GENOMIC DNA]</scope>
    <source>
        <strain evidence="11">DSM 10507 / JCM 14656 / S5a33</strain>
    </source>
</reference>
<evidence type="ECO:0000313" key="11">
    <source>
        <dbReference type="Proteomes" id="UP000003100"/>
    </source>
</evidence>
<dbReference type="Gene3D" id="3.40.50.620">
    <property type="entry name" value="HUPs"/>
    <property type="match status" value="1"/>
</dbReference>
<accession>C0CMH3</accession>
<evidence type="ECO:0000256" key="5">
    <source>
        <dbReference type="ARBA" id="ARBA00022741"/>
    </source>
</evidence>
<evidence type="ECO:0000259" key="9">
    <source>
        <dbReference type="SMART" id="SM00977"/>
    </source>
</evidence>
<dbReference type="GeneID" id="86820863"/>
<gene>
    <name evidence="8" type="primary">tilS</name>
    <name evidence="10" type="ORF">RUMHYD_02056</name>
</gene>
<keyword evidence="11" id="KW-1185">Reference proteome</keyword>
<proteinExistence type="inferred from homology"/>
<comment type="function">
    <text evidence="8">Ligates lysine onto the cytidine present at position 34 of the AUA codon-specific tRNA(Ile) that contains the anticodon CAU, in an ATP-dependent manner. Cytidine is converted to lysidine, thus changing the amino acid specificity of the tRNA from methionine to isoleucine.</text>
</comment>
<comment type="domain">
    <text evidence="8">The N-terminal region contains the highly conserved SGGXDS motif, predicted to be a P-loop motif involved in ATP binding.</text>
</comment>
<evidence type="ECO:0000256" key="8">
    <source>
        <dbReference type="HAMAP-Rule" id="MF_01161"/>
    </source>
</evidence>
<keyword evidence="5 8" id="KW-0547">Nucleotide-binding</keyword>
<evidence type="ECO:0000256" key="4">
    <source>
        <dbReference type="ARBA" id="ARBA00022694"/>
    </source>
</evidence>